<gene>
    <name evidence="1" type="ORF">D7V93_12840</name>
</gene>
<proteinExistence type="predicted"/>
<dbReference type="EMBL" id="RAWB01000108">
    <property type="protein sequence ID" value="RKH60737.1"/>
    <property type="molecule type" value="Genomic_DNA"/>
</dbReference>
<dbReference type="Proteomes" id="UP000272888">
    <property type="component" value="Unassembled WGS sequence"/>
</dbReference>
<dbReference type="RefSeq" id="WP_120643677.1">
    <property type="nucleotide sequence ID" value="NZ_RAWB01000108.1"/>
</dbReference>
<protein>
    <recommendedName>
        <fullName evidence="3">Lipoprotein</fullName>
    </recommendedName>
</protein>
<organism evidence="1 2">
    <name type="scientific">Corallococcus llansteffanensis</name>
    <dbReference type="NCBI Taxonomy" id="2316731"/>
    <lineage>
        <taxon>Bacteria</taxon>
        <taxon>Pseudomonadati</taxon>
        <taxon>Myxococcota</taxon>
        <taxon>Myxococcia</taxon>
        <taxon>Myxococcales</taxon>
        <taxon>Cystobacterineae</taxon>
        <taxon>Myxococcaceae</taxon>
        <taxon>Corallococcus</taxon>
    </lineage>
</organism>
<evidence type="ECO:0000313" key="1">
    <source>
        <dbReference type="EMBL" id="RKH60737.1"/>
    </source>
</evidence>
<dbReference type="PROSITE" id="PS51257">
    <property type="entry name" value="PROKAR_LIPOPROTEIN"/>
    <property type="match status" value="1"/>
</dbReference>
<reference evidence="2" key="1">
    <citation type="submission" date="2018-09" db="EMBL/GenBank/DDBJ databases">
        <authorList>
            <person name="Livingstone P.G."/>
            <person name="Whitworth D.E."/>
        </authorList>
    </citation>
    <scope>NUCLEOTIDE SEQUENCE [LARGE SCALE GENOMIC DNA]</scope>
    <source>
        <strain evidence="2">CA051B</strain>
    </source>
</reference>
<evidence type="ECO:0008006" key="3">
    <source>
        <dbReference type="Google" id="ProtNLM"/>
    </source>
</evidence>
<sequence length="200" mass="20236">MNSLTRAVCLGSALVLSACGGPEPVEEGEALGQQSAGLTTASSQGCNYSVSTVLVTASPASHDVVLTRTGGTGCPLPTGASVVVAHVVKDRPSSLALVGNSLGLAVGFVMRTGPLEPARYKYALRHVNPATLGTVRSADFACDYGTGDIYTGTLSLSGDGTGVGVSGTKTGLINGQAGNYYTATFLNFFTSTTPPTYSVY</sequence>
<accession>A0A3A8PW98</accession>
<comment type="caution">
    <text evidence="1">The sequence shown here is derived from an EMBL/GenBank/DDBJ whole genome shotgun (WGS) entry which is preliminary data.</text>
</comment>
<evidence type="ECO:0000313" key="2">
    <source>
        <dbReference type="Proteomes" id="UP000272888"/>
    </source>
</evidence>
<name>A0A3A8PW98_9BACT</name>
<dbReference type="AlphaFoldDB" id="A0A3A8PW98"/>
<keyword evidence="2" id="KW-1185">Reference proteome</keyword>